<dbReference type="InParanoid" id="A0A409WLA6"/>
<gene>
    <name evidence="3" type="ORF">CVT25_002742</name>
</gene>
<accession>A0A409WLA6</accession>
<feature type="compositionally biased region" description="Basic and acidic residues" evidence="2">
    <location>
        <begin position="47"/>
        <end position="61"/>
    </location>
</feature>
<comment type="caution">
    <text evidence="3">The sequence shown here is derived from an EMBL/GenBank/DDBJ whole genome shotgun (WGS) entry which is preliminary data.</text>
</comment>
<feature type="region of interest" description="Disordered" evidence="2">
    <location>
        <begin position="1"/>
        <end position="67"/>
    </location>
</feature>
<name>A0A409WLA6_PSICY</name>
<keyword evidence="1" id="KW-0175">Coiled coil</keyword>
<evidence type="ECO:0000256" key="1">
    <source>
        <dbReference type="SAM" id="Coils"/>
    </source>
</evidence>
<dbReference type="Proteomes" id="UP000283269">
    <property type="component" value="Unassembled WGS sequence"/>
</dbReference>
<evidence type="ECO:0000313" key="4">
    <source>
        <dbReference type="Proteomes" id="UP000283269"/>
    </source>
</evidence>
<reference evidence="3 4" key="1">
    <citation type="journal article" date="2018" name="Evol. Lett.">
        <title>Horizontal gene cluster transfer increased hallucinogenic mushroom diversity.</title>
        <authorList>
            <person name="Reynolds H.T."/>
            <person name="Vijayakumar V."/>
            <person name="Gluck-Thaler E."/>
            <person name="Korotkin H.B."/>
            <person name="Matheny P.B."/>
            <person name="Slot J.C."/>
        </authorList>
    </citation>
    <scope>NUCLEOTIDE SEQUENCE [LARGE SCALE GENOMIC DNA]</scope>
    <source>
        <strain evidence="3 4">2631</strain>
    </source>
</reference>
<dbReference type="AlphaFoldDB" id="A0A409WLA6"/>
<proteinExistence type="predicted"/>
<sequence length="237" mass="25688">MAQAGDKRARRASWDADGEGSGSGSGVNMGTGTGYRSWTGAGTDAGSRADAHKDRDKEVRETTGGINAATRTRTLELEDLKIRVGRLEAESAQLREEVKGMRQHGGSVEARERDANVRLVVDADSAKQYSEEGLVCRSRQSHQHEEKEEPDEEQRAFAGNGGREQLIFPLVVPAIGPRPGERKSTRESTITHKLVADAADWLAVAEQMVLDVLILLKRNVVPRVAGSKEDASESATD</sequence>
<protein>
    <submittedName>
        <fullName evidence="3">Uncharacterized protein</fullName>
    </submittedName>
</protein>
<feature type="region of interest" description="Disordered" evidence="2">
    <location>
        <begin position="132"/>
        <end position="157"/>
    </location>
</feature>
<feature type="coiled-coil region" evidence="1">
    <location>
        <begin position="77"/>
        <end position="104"/>
    </location>
</feature>
<feature type="compositionally biased region" description="Gly residues" evidence="2">
    <location>
        <begin position="19"/>
        <end position="33"/>
    </location>
</feature>
<evidence type="ECO:0000313" key="3">
    <source>
        <dbReference type="EMBL" id="PPQ79272.1"/>
    </source>
</evidence>
<dbReference type="EMBL" id="NHYD01003382">
    <property type="protein sequence ID" value="PPQ79272.1"/>
    <property type="molecule type" value="Genomic_DNA"/>
</dbReference>
<keyword evidence="4" id="KW-1185">Reference proteome</keyword>
<organism evidence="3 4">
    <name type="scientific">Psilocybe cyanescens</name>
    <dbReference type="NCBI Taxonomy" id="93625"/>
    <lineage>
        <taxon>Eukaryota</taxon>
        <taxon>Fungi</taxon>
        <taxon>Dikarya</taxon>
        <taxon>Basidiomycota</taxon>
        <taxon>Agaricomycotina</taxon>
        <taxon>Agaricomycetes</taxon>
        <taxon>Agaricomycetidae</taxon>
        <taxon>Agaricales</taxon>
        <taxon>Agaricineae</taxon>
        <taxon>Strophariaceae</taxon>
        <taxon>Psilocybe</taxon>
    </lineage>
</organism>
<evidence type="ECO:0000256" key="2">
    <source>
        <dbReference type="SAM" id="MobiDB-lite"/>
    </source>
</evidence>